<dbReference type="SUPFAM" id="SSF56300">
    <property type="entry name" value="Metallo-dependent phosphatases"/>
    <property type="match status" value="1"/>
</dbReference>
<dbReference type="PATRIC" id="fig|1588748.3.peg.680"/>
<keyword evidence="4" id="KW-1185">Reference proteome</keyword>
<organism evidence="3 4">
    <name type="scientific">Megasphaera hutchinsoni</name>
    <dbReference type="NCBI Taxonomy" id="1588748"/>
    <lineage>
        <taxon>Bacteria</taxon>
        <taxon>Bacillati</taxon>
        <taxon>Bacillota</taxon>
        <taxon>Negativicutes</taxon>
        <taxon>Veillonellales</taxon>
        <taxon>Veillonellaceae</taxon>
        <taxon>Megasphaera</taxon>
    </lineage>
</organism>
<evidence type="ECO:0000313" key="4">
    <source>
        <dbReference type="Proteomes" id="UP000070160"/>
    </source>
</evidence>
<dbReference type="GO" id="GO:0016787">
    <property type="term" value="F:hydrolase activity"/>
    <property type="evidence" value="ECO:0007669"/>
    <property type="project" value="InterPro"/>
</dbReference>
<feature type="transmembrane region" description="Helical" evidence="1">
    <location>
        <begin position="34"/>
        <end position="56"/>
    </location>
</feature>
<feature type="transmembrane region" description="Helical" evidence="1">
    <location>
        <begin position="121"/>
        <end position="142"/>
    </location>
</feature>
<reference evidence="4" key="1">
    <citation type="submission" date="2016-01" db="EMBL/GenBank/DDBJ databases">
        <authorList>
            <person name="Mitreva M."/>
            <person name="Pepin K.H."/>
            <person name="Mihindukulasuriya K.A."/>
            <person name="Fulton R."/>
            <person name="Fronick C."/>
            <person name="O'Laughlin M."/>
            <person name="Miner T."/>
            <person name="Herter B."/>
            <person name="Rosa B.A."/>
            <person name="Cordes M."/>
            <person name="Tomlinson C."/>
            <person name="Wollam A."/>
            <person name="Palsikar V.B."/>
            <person name="Mardis E.R."/>
            <person name="Wilson R.K."/>
        </authorList>
    </citation>
    <scope>NUCLEOTIDE SEQUENCE [LARGE SCALE GENOMIC DNA]</scope>
    <source>
        <strain evidence="4">KA00182</strain>
    </source>
</reference>
<keyword evidence="1" id="KW-0812">Transmembrane</keyword>
<dbReference type="InterPro" id="IPR004843">
    <property type="entry name" value="Calcineurin-like_PHP"/>
</dbReference>
<protein>
    <submittedName>
        <fullName evidence="3">Ser/Thr phosphatase family protein</fullName>
    </submittedName>
</protein>
<dbReference type="AlphaFoldDB" id="A0A134CHW6"/>
<dbReference type="STRING" id="1588748.HMPREF3182_00717"/>
<feature type="transmembrane region" description="Helical" evidence="1">
    <location>
        <begin position="6"/>
        <end position="27"/>
    </location>
</feature>
<feature type="domain" description="Calcineurin-like phosphoesterase" evidence="2">
    <location>
        <begin position="169"/>
        <end position="340"/>
    </location>
</feature>
<keyword evidence="1" id="KW-1133">Transmembrane helix</keyword>
<sequence>MKGLFLLVFLWILSIAMVGTYILLSYIDIRKYQCWLVLGVGILGELIFLGYAFSFSTLSMAFIRQGQWLGTLGIAIVLGLALAFPLLALWYGFSYWNKHRHRTGEGVKGELIQSKECSRKAFLGGVALGIPVLTSAASLGIMQGESHFLALTYHRICTSKVPLYLQGYRIGQISDPHMGYFFSPRQLDEAIQLLFVKGIQRLAITGDLIDELSLLPACEVVLKKWTKKIPHGIDFCYGNHEYYRDVMKITAMLRRAGVRIVKNEAYCAIEDRETPFYVSGVDFSFAKGKNFQLERERFIKKAMQHVPDNAFVLLLAHHSAFIKEAFAWHVPLTLCGHTHGGQINFLYPWVQGHIFTYVRGMYRDVDCYGYVNRGTGDWLPVRIGCSREVSVFELQGIR</sequence>
<keyword evidence="1" id="KW-0472">Membrane</keyword>
<comment type="caution">
    <text evidence="3">The sequence shown here is derived from an EMBL/GenBank/DDBJ whole genome shotgun (WGS) entry which is preliminary data.</text>
</comment>
<dbReference type="Gene3D" id="3.60.21.10">
    <property type="match status" value="1"/>
</dbReference>
<dbReference type="PANTHER" id="PTHR31302">
    <property type="entry name" value="TRANSMEMBRANE PROTEIN WITH METALLOPHOSPHOESTERASE DOMAIN-RELATED"/>
    <property type="match status" value="1"/>
</dbReference>
<evidence type="ECO:0000313" key="3">
    <source>
        <dbReference type="EMBL" id="KXB91694.1"/>
    </source>
</evidence>
<dbReference type="PANTHER" id="PTHR31302:SF0">
    <property type="entry name" value="TRANSMEMBRANE PROTEIN WITH METALLOPHOSPHOESTERASE DOMAIN"/>
    <property type="match status" value="1"/>
</dbReference>
<evidence type="ECO:0000259" key="2">
    <source>
        <dbReference type="Pfam" id="PF00149"/>
    </source>
</evidence>
<gene>
    <name evidence="3" type="ORF">HMPREF3182_00717</name>
</gene>
<dbReference type="InterPro" id="IPR029052">
    <property type="entry name" value="Metallo-depent_PP-like"/>
</dbReference>
<dbReference type="Pfam" id="PF00149">
    <property type="entry name" value="Metallophos"/>
    <property type="match status" value="1"/>
</dbReference>
<accession>A0A134CHW6</accession>
<proteinExistence type="predicted"/>
<name>A0A134CHW6_9FIRM</name>
<evidence type="ECO:0000256" key="1">
    <source>
        <dbReference type="SAM" id="Phobius"/>
    </source>
</evidence>
<dbReference type="Proteomes" id="UP000070160">
    <property type="component" value="Unassembled WGS sequence"/>
</dbReference>
<dbReference type="EMBL" id="LSDT01000028">
    <property type="protein sequence ID" value="KXB91694.1"/>
    <property type="molecule type" value="Genomic_DNA"/>
</dbReference>
<feature type="transmembrane region" description="Helical" evidence="1">
    <location>
        <begin position="68"/>
        <end position="93"/>
    </location>
</feature>
<dbReference type="InterPro" id="IPR051158">
    <property type="entry name" value="Metallophosphoesterase_sf"/>
</dbReference>